<evidence type="ECO:0000259" key="7">
    <source>
        <dbReference type="PROSITE" id="PS50157"/>
    </source>
</evidence>
<dbReference type="InterPro" id="IPR050331">
    <property type="entry name" value="Zinc_finger"/>
</dbReference>
<feature type="compositionally biased region" description="Basic and acidic residues" evidence="6">
    <location>
        <begin position="100"/>
        <end position="113"/>
    </location>
</feature>
<evidence type="ECO:0000256" key="4">
    <source>
        <dbReference type="ARBA" id="ARBA00022833"/>
    </source>
</evidence>
<dbReference type="PROSITE" id="PS00028">
    <property type="entry name" value="ZINC_FINGER_C2H2_1"/>
    <property type="match status" value="2"/>
</dbReference>
<proteinExistence type="predicted"/>
<name>A0ABP8UXK4_9GAMM</name>
<keyword evidence="2" id="KW-0677">Repeat</keyword>
<comment type="caution">
    <text evidence="8">The sequence shown here is derived from an EMBL/GenBank/DDBJ whole genome shotgun (WGS) entry which is preliminary data.</text>
</comment>
<keyword evidence="3 5" id="KW-0863">Zinc-finger</keyword>
<feature type="domain" description="C2H2-type" evidence="7">
    <location>
        <begin position="14"/>
        <end position="41"/>
    </location>
</feature>
<reference evidence="9" key="1">
    <citation type="journal article" date="2019" name="Int. J. Syst. Evol. Microbiol.">
        <title>The Global Catalogue of Microorganisms (GCM) 10K type strain sequencing project: providing services to taxonomists for standard genome sequencing and annotation.</title>
        <authorList>
            <consortium name="The Broad Institute Genomics Platform"/>
            <consortium name="The Broad Institute Genome Sequencing Center for Infectious Disease"/>
            <person name="Wu L."/>
            <person name="Ma J."/>
        </authorList>
    </citation>
    <scope>NUCLEOTIDE SEQUENCE [LARGE SCALE GENOMIC DNA]</scope>
    <source>
        <strain evidence="9">JCM 17805</strain>
    </source>
</reference>
<dbReference type="SMART" id="SM00355">
    <property type="entry name" value="ZnF_C2H2"/>
    <property type="match status" value="3"/>
</dbReference>
<accession>A0ABP8UXK4</accession>
<dbReference type="PANTHER" id="PTHR16515:SF49">
    <property type="entry name" value="GASTRULA ZINC FINGER PROTEIN XLCGF49.1-LIKE-RELATED"/>
    <property type="match status" value="1"/>
</dbReference>
<dbReference type="EMBL" id="BAABFL010000084">
    <property type="protein sequence ID" value="GAA4648626.1"/>
    <property type="molecule type" value="Genomic_DNA"/>
</dbReference>
<keyword evidence="9" id="KW-1185">Reference proteome</keyword>
<evidence type="ECO:0000256" key="1">
    <source>
        <dbReference type="ARBA" id="ARBA00022723"/>
    </source>
</evidence>
<dbReference type="PANTHER" id="PTHR16515">
    <property type="entry name" value="PR DOMAIN ZINC FINGER PROTEIN"/>
    <property type="match status" value="1"/>
</dbReference>
<dbReference type="Gene3D" id="3.30.160.60">
    <property type="entry name" value="Classic Zinc Finger"/>
    <property type="match status" value="3"/>
</dbReference>
<feature type="region of interest" description="Disordered" evidence="6">
    <location>
        <begin position="20"/>
        <end position="39"/>
    </location>
</feature>
<evidence type="ECO:0000256" key="5">
    <source>
        <dbReference type="PROSITE-ProRule" id="PRU00042"/>
    </source>
</evidence>
<dbReference type="InterPro" id="IPR036236">
    <property type="entry name" value="Znf_C2H2_sf"/>
</dbReference>
<feature type="region of interest" description="Disordered" evidence="6">
    <location>
        <begin position="87"/>
        <end position="113"/>
    </location>
</feature>
<gene>
    <name evidence="8" type="ORF">GCM10023116_08960</name>
</gene>
<evidence type="ECO:0000256" key="6">
    <source>
        <dbReference type="SAM" id="MobiDB-lite"/>
    </source>
</evidence>
<keyword evidence="4" id="KW-0862">Zinc</keyword>
<dbReference type="PROSITE" id="PS50157">
    <property type="entry name" value="ZINC_FINGER_C2H2_2"/>
    <property type="match status" value="2"/>
</dbReference>
<evidence type="ECO:0000256" key="2">
    <source>
        <dbReference type="ARBA" id="ARBA00022737"/>
    </source>
</evidence>
<dbReference type="Pfam" id="PF00096">
    <property type="entry name" value="zf-C2H2"/>
    <property type="match status" value="1"/>
</dbReference>
<sequence>MNKHERTHTRKKSYKCEHCPKSFSQQSAKNKHERTHTGEKPFQCQYCPKSFSQKKTKVAHERTHTGDKPFKCLLCKYEAAQQTGLNYHMMSRHQSQSATPKDDQPPAKKPKTE</sequence>
<evidence type="ECO:0000313" key="8">
    <source>
        <dbReference type="EMBL" id="GAA4648626.1"/>
    </source>
</evidence>
<protein>
    <recommendedName>
        <fullName evidence="7">C2H2-type domain-containing protein</fullName>
    </recommendedName>
</protein>
<keyword evidence="1" id="KW-0479">Metal-binding</keyword>
<evidence type="ECO:0000256" key="3">
    <source>
        <dbReference type="ARBA" id="ARBA00022771"/>
    </source>
</evidence>
<dbReference type="Proteomes" id="UP001500604">
    <property type="component" value="Unassembled WGS sequence"/>
</dbReference>
<dbReference type="Pfam" id="PF13894">
    <property type="entry name" value="zf-C2H2_4"/>
    <property type="match status" value="1"/>
</dbReference>
<dbReference type="SUPFAM" id="SSF57667">
    <property type="entry name" value="beta-beta-alpha zinc fingers"/>
    <property type="match status" value="2"/>
</dbReference>
<dbReference type="InterPro" id="IPR013087">
    <property type="entry name" value="Znf_C2H2_type"/>
</dbReference>
<evidence type="ECO:0000313" key="9">
    <source>
        <dbReference type="Proteomes" id="UP001500604"/>
    </source>
</evidence>
<organism evidence="8 9">
    <name type="scientific">Kistimonas scapharcae</name>
    <dbReference type="NCBI Taxonomy" id="1036133"/>
    <lineage>
        <taxon>Bacteria</taxon>
        <taxon>Pseudomonadati</taxon>
        <taxon>Pseudomonadota</taxon>
        <taxon>Gammaproteobacteria</taxon>
        <taxon>Oceanospirillales</taxon>
        <taxon>Endozoicomonadaceae</taxon>
        <taxon>Kistimonas</taxon>
    </lineage>
</organism>
<feature type="domain" description="C2H2-type" evidence="7">
    <location>
        <begin position="42"/>
        <end position="69"/>
    </location>
</feature>